<sequence>MPLPQVKPWTAGLVAFAASLMASMAMVWVLQENQLREARARVSDLAADHAQAVQRGLERALSANYSLAALVQQGQGEVPNFQAAGEQLLTFHPGVSMLALGPQGTISQVVPLKGNERALGFNPLNHPVQRAEALLARETRHLTLAGPMELIQGGVGVVGRLPVFIKGAQTPDKFWGFTTVTIRLNEVLALAHLSRLEERGYAYQLWRVAGDDGGRQVISQSSRPTLVQPVERPLELPNGFWYLSVSPVNGWGSPQSLAARSTMALLFSALLGYLVFLLGRQKAQERHLAALVNQRTAEIEEARRHMEATLSAVPDSLFEMSLDGEYLSVQTPDPTLLLRPPADMLGQRVSDLMEAEAAEQVLGALADAHRDGLSGGRLLALPLQGRRLWFELSVARMAVPEGAAPRFVVLSRDITRRRQDEDMLRLTAKVFEQSTEAFVVTDAQERILMVNQAFCDLSGFSREDAVGKTAKLLAAHREDDSFRQLVRVAVRQRGHWQGEAWNQRKNRSRYLQWLSISRVDNSLGEPSHYIASFRDITQQKETEERIRSLAYFDALTGLPNRSLLNERSNLSLASARRSGEPVAVIYLDMDHFKNVNDSLGHSVGDELLVDFARRLKALVKEQDTVSRLGGDEFVLVVNDAPVAQAQQLAEAILAMSATPFQIGPYELSVTLSIGVALYPQHGEDFDTLHQRADSAMYQAKKSGRNQYRLFTAEIQQAAARVLQLENALRKAWERDQMTLHYQPQVDLGTGQVIGAEALLRWRHPELGQVSPAEFIPVAEDTGLILDLGEWVLRTALQQVRRWQDQGLPPLTVSVNLSPVQFRQPLLPELVQRLIKEAGIAPQLLELELTEGAAMDDPEGAIAIMDRLHDQGIRLLIDDFGTGYSSLSHLKRFQVYKLKIDQSFVRDLSEAAQDQGIVKAIIGMAQALGLRTIAEGVETEGQIEFLRTLGCDEIQGYYYSRPLPAAEFEAYLTRQSTPLPA</sequence>
<dbReference type="InterPro" id="IPR035919">
    <property type="entry name" value="EAL_sf"/>
</dbReference>
<accession>A0ABT5MWW1</accession>
<dbReference type="InterPro" id="IPR013656">
    <property type="entry name" value="PAS_4"/>
</dbReference>
<dbReference type="CDD" id="cd01949">
    <property type="entry name" value="GGDEF"/>
    <property type="match status" value="1"/>
</dbReference>
<dbReference type="Pfam" id="PF08448">
    <property type="entry name" value="PAS_4"/>
    <property type="match status" value="1"/>
</dbReference>
<proteinExistence type="predicted"/>
<keyword evidence="12" id="KW-1185">Reference proteome</keyword>
<dbReference type="NCBIfam" id="TIGR00229">
    <property type="entry name" value="sensory_box"/>
    <property type="match status" value="1"/>
</dbReference>
<evidence type="ECO:0000259" key="7">
    <source>
        <dbReference type="PROSITE" id="PS50113"/>
    </source>
</evidence>
<feature type="domain" description="EAL" evidence="9">
    <location>
        <begin position="721"/>
        <end position="975"/>
    </location>
</feature>
<dbReference type="Pfam" id="PF00563">
    <property type="entry name" value="EAL"/>
    <property type="match status" value="1"/>
</dbReference>
<keyword evidence="2 5" id="KW-0812">Transmembrane</keyword>
<dbReference type="InterPro" id="IPR042240">
    <property type="entry name" value="CHASE_sf"/>
</dbReference>
<dbReference type="InterPro" id="IPR043128">
    <property type="entry name" value="Rev_trsase/Diguanyl_cyclase"/>
</dbReference>
<dbReference type="SMART" id="SM00052">
    <property type="entry name" value="EAL"/>
    <property type="match status" value="1"/>
</dbReference>
<dbReference type="Proteomes" id="UP001528673">
    <property type="component" value="Unassembled WGS sequence"/>
</dbReference>
<dbReference type="PROSITE" id="PS50887">
    <property type="entry name" value="GGDEF"/>
    <property type="match status" value="1"/>
</dbReference>
<evidence type="ECO:0000256" key="4">
    <source>
        <dbReference type="ARBA" id="ARBA00023136"/>
    </source>
</evidence>
<dbReference type="PROSITE" id="PS50113">
    <property type="entry name" value="PAC"/>
    <property type="match status" value="2"/>
</dbReference>
<dbReference type="SUPFAM" id="SSF55785">
    <property type="entry name" value="PYP-like sensor domain (PAS domain)"/>
    <property type="match status" value="2"/>
</dbReference>
<evidence type="ECO:0000256" key="2">
    <source>
        <dbReference type="ARBA" id="ARBA00022692"/>
    </source>
</evidence>
<dbReference type="CDD" id="cd01948">
    <property type="entry name" value="EAL"/>
    <property type="match status" value="1"/>
</dbReference>
<dbReference type="NCBIfam" id="TIGR00254">
    <property type="entry name" value="GGDEF"/>
    <property type="match status" value="1"/>
</dbReference>
<dbReference type="PANTHER" id="PTHR44757:SF2">
    <property type="entry name" value="BIOFILM ARCHITECTURE MAINTENANCE PROTEIN MBAA"/>
    <property type="match status" value="1"/>
</dbReference>
<dbReference type="InterPro" id="IPR001633">
    <property type="entry name" value="EAL_dom"/>
</dbReference>
<dbReference type="Gene3D" id="3.30.450.350">
    <property type="entry name" value="CHASE domain"/>
    <property type="match status" value="1"/>
</dbReference>
<keyword evidence="4 5" id="KW-0472">Membrane</keyword>
<dbReference type="SUPFAM" id="SSF55073">
    <property type="entry name" value="Nucleotide cyclase"/>
    <property type="match status" value="1"/>
</dbReference>
<keyword evidence="3 5" id="KW-1133">Transmembrane helix</keyword>
<feature type="domain" description="PAC" evidence="7">
    <location>
        <begin position="494"/>
        <end position="548"/>
    </location>
</feature>
<dbReference type="InterPro" id="IPR029787">
    <property type="entry name" value="Nucleotide_cyclase"/>
</dbReference>
<dbReference type="Gene3D" id="3.30.70.270">
    <property type="match status" value="1"/>
</dbReference>
<dbReference type="SMART" id="SM00267">
    <property type="entry name" value="GGDEF"/>
    <property type="match status" value="1"/>
</dbReference>
<organism evidence="11 12">
    <name type="scientific">Curvibacter cyanobacteriorum</name>
    <dbReference type="NCBI Taxonomy" id="3026422"/>
    <lineage>
        <taxon>Bacteria</taxon>
        <taxon>Pseudomonadati</taxon>
        <taxon>Pseudomonadota</taxon>
        <taxon>Betaproteobacteria</taxon>
        <taxon>Burkholderiales</taxon>
        <taxon>Comamonadaceae</taxon>
        <taxon>Curvibacter</taxon>
    </lineage>
</organism>
<feature type="domain" description="PAC" evidence="7">
    <location>
        <begin position="372"/>
        <end position="426"/>
    </location>
</feature>
<dbReference type="InterPro" id="IPR000700">
    <property type="entry name" value="PAS-assoc_C"/>
</dbReference>
<feature type="domain" description="GGDEF" evidence="10">
    <location>
        <begin position="580"/>
        <end position="712"/>
    </location>
</feature>
<evidence type="ECO:0000259" key="8">
    <source>
        <dbReference type="PROSITE" id="PS50839"/>
    </source>
</evidence>
<dbReference type="SMART" id="SM00091">
    <property type="entry name" value="PAS"/>
    <property type="match status" value="2"/>
</dbReference>
<evidence type="ECO:0000313" key="12">
    <source>
        <dbReference type="Proteomes" id="UP001528673"/>
    </source>
</evidence>
<dbReference type="Pfam" id="PF00990">
    <property type="entry name" value="GGDEF"/>
    <property type="match status" value="1"/>
</dbReference>
<evidence type="ECO:0000256" key="1">
    <source>
        <dbReference type="ARBA" id="ARBA00004370"/>
    </source>
</evidence>
<dbReference type="RefSeq" id="WP_273949061.1">
    <property type="nucleotide sequence ID" value="NZ_JAQSIP010000002.1"/>
</dbReference>
<dbReference type="PANTHER" id="PTHR44757">
    <property type="entry name" value="DIGUANYLATE CYCLASE DGCP"/>
    <property type="match status" value="1"/>
</dbReference>
<dbReference type="InterPro" id="IPR000014">
    <property type="entry name" value="PAS"/>
</dbReference>
<feature type="domain" description="CHASE" evidence="8">
    <location>
        <begin position="106"/>
        <end position="196"/>
    </location>
</feature>
<feature type="domain" description="PAS" evidence="6">
    <location>
        <begin position="423"/>
        <end position="479"/>
    </location>
</feature>
<dbReference type="PROSITE" id="PS50839">
    <property type="entry name" value="CHASE"/>
    <property type="match status" value="1"/>
</dbReference>
<name>A0ABT5MWW1_9BURK</name>
<dbReference type="PROSITE" id="PS50112">
    <property type="entry name" value="PAS"/>
    <property type="match status" value="1"/>
</dbReference>
<dbReference type="Pfam" id="PF03924">
    <property type="entry name" value="CHASE"/>
    <property type="match status" value="1"/>
</dbReference>
<comment type="subcellular location">
    <subcellularLocation>
        <location evidence="1">Membrane</location>
    </subcellularLocation>
</comment>
<dbReference type="Gene3D" id="3.30.450.20">
    <property type="entry name" value="PAS domain"/>
    <property type="match status" value="2"/>
</dbReference>
<evidence type="ECO:0000259" key="9">
    <source>
        <dbReference type="PROSITE" id="PS50883"/>
    </source>
</evidence>
<dbReference type="EMBL" id="JAQSIP010000002">
    <property type="protein sequence ID" value="MDD0837786.1"/>
    <property type="molecule type" value="Genomic_DNA"/>
</dbReference>
<evidence type="ECO:0000313" key="11">
    <source>
        <dbReference type="EMBL" id="MDD0837786.1"/>
    </source>
</evidence>
<evidence type="ECO:0000256" key="3">
    <source>
        <dbReference type="ARBA" id="ARBA00022989"/>
    </source>
</evidence>
<evidence type="ECO:0000259" key="6">
    <source>
        <dbReference type="PROSITE" id="PS50112"/>
    </source>
</evidence>
<dbReference type="Gene3D" id="3.20.20.450">
    <property type="entry name" value="EAL domain"/>
    <property type="match status" value="1"/>
</dbReference>
<feature type="transmembrane region" description="Helical" evidence="5">
    <location>
        <begin position="12"/>
        <end position="30"/>
    </location>
</feature>
<dbReference type="InterPro" id="IPR006189">
    <property type="entry name" value="CHASE_dom"/>
</dbReference>
<dbReference type="SMART" id="SM01079">
    <property type="entry name" value="CHASE"/>
    <property type="match status" value="1"/>
</dbReference>
<comment type="caution">
    <text evidence="11">The sequence shown here is derived from an EMBL/GenBank/DDBJ whole genome shotgun (WGS) entry which is preliminary data.</text>
</comment>
<dbReference type="InterPro" id="IPR035965">
    <property type="entry name" value="PAS-like_dom_sf"/>
</dbReference>
<dbReference type="InterPro" id="IPR001610">
    <property type="entry name" value="PAC"/>
</dbReference>
<dbReference type="CDD" id="cd00130">
    <property type="entry name" value="PAS"/>
    <property type="match status" value="1"/>
</dbReference>
<dbReference type="Pfam" id="PF13426">
    <property type="entry name" value="PAS_9"/>
    <property type="match status" value="1"/>
</dbReference>
<dbReference type="InterPro" id="IPR000160">
    <property type="entry name" value="GGDEF_dom"/>
</dbReference>
<dbReference type="PROSITE" id="PS50883">
    <property type="entry name" value="EAL"/>
    <property type="match status" value="1"/>
</dbReference>
<reference evidence="11 12" key="1">
    <citation type="submission" date="2023-02" db="EMBL/GenBank/DDBJ databases">
        <title>Bacterial whole genomic sequence of Curvibacter sp. HBC61.</title>
        <authorList>
            <person name="Le V."/>
            <person name="Ko S.-R."/>
            <person name="Ahn C.-Y."/>
            <person name="Oh H.-M."/>
        </authorList>
    </citation>
    <scope>NUCLEOTIDE SEQUENCE [LARGE SCALE GENOMIC DNA]</scope>
    <source>
        <strain evidence="11 12">HBC61</strain>
    </source>
</reference>
<evidence type="ECO:0000259" key="10">
    <source>
        <dbReference type="PROSITE" id="PS50887"/>
    </source>
</evidence>
<dbReference type="InterPro" id="IPR052155">
    <property type="entry name" value="Biofilm_reg_signaling"/>
</dbReference>
<protein>
    <submittedName>
        <fullName evidence="11">EAL domain-containing protein</fullName>
    </submittedName>
</protein>
<evidence type="ECO:0000256" key="5">
    <source>
        <dbReference type="SAM" id="Phobius"/>
    </source>
</evidence>
<gene>
    <name evidence="11" type="ORF">PSQ40_04300</name>
</gene>
<dbReference type="SUPFAM" id="SSF141868">
    <property type="entry name" value="EAL domain-like"/>
    <property type="match status" value="1"/>
</dbReference>
<dbReference type="SMART" id="SM00086">
    <property type="entry name" value="PAC"/>
    <property type="match status" value="2"/>
</dbReference>